<dbReference type="PANTHER" id="PTHR43677">
    <property type="entry name" value="SHORT-CHAIN DEHYDROGENASE/REDUCTASE"/>
    <property type="match status" value="1"/>
</dbReference>
<dbReference type="GO" id="GO:0030554">
    <property type="term" value="F:adenyl nucleotide binding"/>
    <property type="evidence" value="ECO:0007669"/>
    <property type="project" value="UniProtKB-ARBA"/>
</dbReference>
<dbReference type="PANTHER" id="PTHR43677:SF4">
    <property type="entry name" value="QUINONE OXIDOREDUCTASE-LIKE PROTEIN 2"/>
    <property type="match status" value="1"/>
</dbReference>
<sequence>MTVRAVEVTEYGDSGVLTPRERPEPEPAPGEVGIAVEAAGVNFADVEQRRGNYPEGPTPPFVPGLEVAGTVTSVERAGDTDLSVGDRVAALTSSGGYAAFATAPVETTFPVPDSLSMPAATALPVQGLTAHNVLHEWGDLSAGERVLVHAGAGGVGSLAVQLADAAGATVFATASTAAKRDLASTLGAGVTIDYTTTDVADAVLAETDGRGVDLVVDGVGGEAFSASVEALAPAGRVVSFGMASGSVPTVATPRLFFENQSVVGYHLDHALEHVPDRVLGAVPSLLDHLSTGRVEVVVDERVPLERAATAHEALANRETVGKVVLEP</sequence>
<feature type="domain" description="Enoyl reductase (ER)" evidence="2">
    <location>
        <begin position="12"/>
        <end position="325"/>
    </location>
</feature>
<dbReference type="InterPro" id="IPR051397">
    <property type="entry name" value="Zn-ADH-like_protein"/>
</dbReference>
<dbReference type="AlphaFoldDB" id="A0A830GR66"/>
<feature type="region of interest" description="Disordered" evidence="1">
    <location>
        <begin position="1"/>
        <end position="28"/>
    </location>
</feature>
<protein>
    <submittedName>
        <fullName evidence="3">Alcohol dehydrogenase</fullName>
    </submittedName>
</protein>
<reference evidence="3" key="1">
    <citation type="journal article" date="2014" name="Int. J. Syst. Evol. Microbiol.">
        <title>Complete genome sequence of Corynebacterium casei LMG S-19264T (=DSM 44701T), isolated from a smear-ripened cheese.</title>
        <authorList>
            <consortium name="US DOE Joint Genome Institute (JGI-PGF)"/>
            <person name="Walter F."/>
            <person name="Albersmeier A."/>
            <person name="Kalinowski J."/>
            <person name="Ruckert C."/>
        </authorList>
    </citation>
    <scope>NUCLEOTIDE SEQUENCE</scope>
    <source>
        <strain evidence="3">JCM 17820</strain>
    </source>
</reference>
<dbReference type="SMART" id="SM00829">
    <property type="entry name" value="PKS_ER"/>
    <property type="match status" value="1"/>
</dbReference>
<name>A0A830GR66_9EURY</name>
<dbReference type="RefSeq" id="WP_189000586.1">
    <property type="nucleotide sequence ID" value="NZ_BMOU01000006.1"/>
</dbReference>
<evidence type="ECO:0000259" key="2">
    <source>
        <dbReference type="SMART" id="SM00829"/>
    </source>
</evidence>
<dbReference type="Gene3D" id="3.90.180.10">
    <property type="entry name" value="Medium-chain alcohol dehydrogenases, catalytic domain"/>
    <property type="match status" value="1"/>
</dbReference>
<evidence type="ECO:0000313" key="3">
    <source>
        <dbReference type="EMBL" id="GGO00286.1"/>
    </source>
</evidence>
<dbReference type="InterPro" id="IPR013154">
    <property type="entry name" value="ADH-like_N"/>
</dbReference>
<evidence type="ECO:0000256" key="1">
    <source>
        <dbReference type="SAM" id="MobiDB-lite"/>
    </source>
</evidence>
<reference evidence="3" key="2">
    <citation type="submission" date="2020-09" db="EMBL/GenBank/DDBJ databases">
        <authorList>
            <person name="Sun Q."/>
            <person name="Ohkuma M."/>
        </authorList>
    </citation>
    <scope>NUCLEOTIDE SEQUENCE</scope>
    <source>
        <strain evidence="3">JCM 17820</strain>
    </source>
</reference>
<dbReference type="InterPro" id="IPR011032">
    <property type="entry name" value="GroES-like_sf"/>
</dbReference>
<keyword evidence="4" id="KW-1185">Reference proteome</keyword>
<accession>A0A830GR66</accession>
<dbReference type="Pfam" id="PF00107">
    <property type="entry name" value="ADH_zinc_N"/>
    <property type="match status" value="1"/>
</dbReference>
<proteinExistence type="predicted"/>
<dbReference type="InterPro" id="IPR013149">
    <property type="entry name" value="ADH-like_C"/>
</dbReference>
<dbReference type="InterPro" id="IPR020843">
    <property type="entry name" value="ER"/>
</dbReference>
<dbReference type="Proteomes" id="UP000605784">
    <property type="component" value="Unassembled WGS sequence"/>
</dbReference>
<organism evidence="3 4">
    <name type="scientific">Haloarcula pellucida</name>
    <dbReference type="NCBI Taxonomy" id="1427151"/>
    <lineage>
        <taxon>Archaea</taxon>
        <taxon>Methanobacteriati</taxon>
        <taxon>Methanobacteriota</taxon>
        <taxon>Stenosarchaea group</taxon>
        <taxon>Halobacteria</taxon>
        <taxon>Halobacteriales</taxon>
        <taxon>Haloarculaceae</taxon>
        <taxon>Haloarcula</taxon>
    </lineage>
</organism>
<dbReference type="InterPro" id="IPR036291">
    <property type="entry name" value="NAD(P)-bd_dom_sf"/>
</dbReference>
<dbReference type="Gene3D" id="3.40.50.720">
    <property type="entry name" value="NAD(P)-binding Rossmann-like Domain"/>
    <property type="match status" value="1"/>
</dbReference>
<dbReference type="EMBL" id="BMOU01000006">
    <property type="protein sequence ID" value="GGO00286.1"/>
    <property type="molecule type" value="Genomic_DNA"/>
</dbReference>
<dbReference type="Pfam" id="PF08240">
    <property type="entry name" value="ADH_N"/>
    <property type="match status" value="1"/>
</dbReference>
<dbReference type="GO" id="GO:0044281">
    <property type="term" value="P:small molecule metabolic process"/>
    <property type="evidence" value="ECO:0007669"/>
    <property type="project" value="UniProtKB-ARBA"/>
</dbReference>
<dbReference type="GO" id="GO:0043168">
    <property type="term" value="F:anion binding"/>
    <property type="evidence" value="ECO:0007669"/>
    <property type="project" value="UniProtKB-ARBA"/>
</dbReference>
<comment type="caution">
    <text evidence="3">The sequence shown here is derived from an EMBL/GenBank/DDBJ whole genome shotgun (WGS) entry which is preliminary data.</text>
</comment>
<dbReference type="GO" id="GO:0016616">
    <property type="term" value="F:oxidoreductase activity, acting on the CH-OH group of donors, NAD or NADP as acceptor"/>
    <property type="evidence" value="ECO:0007669"/>
    <property type="project" value="UniProtKB-ARBA"/>
</dbReference>
<dbReference type="SUPFAM" id="SSF50129">
    <property type="entry name" value="GroES-like"/>
    <property type="match status" value="1"/>
</dbReference>
<dbReference type="CDD" id="cd08241">
    <property type="entry name" value="QOR1"/>
    <property type="match status" value="1"/>
</dbReference>
<dbReference type="SUPFAM" id="SSF51735">
    <property type="entry name" value="NAD(P)-binding Rossmann-fold domains"/>
    <property type="match status" value="1"/>
</dbReference>
<gene>
    <name evidence="3" type="ORF">GCM10009030_32730</name>
</gene>
<evidence type="ECO:0000313" key="4">
    <source>
        <dbReference type="Proteomes" id="UP000605784"/>
    </source>
</evidence>